<reference evidence="4 5" key="1">
    <citation type="journal article" date="2014" name="Int. J. Syst. Evol. Microbiol.">
        <title>Oceanisphaera profunda sp. nov., a marine bacterium isolated from deep-sea sediment, and emended description of the genus Oceanisphaera.</title>
        <authorList>
            <person name="Xu Z."/>
            <person name="Zhang X.Y."/>
            <person name="Su H.N."/>
            <person name="Yu Z.C."/>
            <person name="Liu C."/>
            <person name="Li H."/>
            <person name="Chen X.L."/>
            <person name="Song X.Y."/>
            <person name="Xie B.B."/>
            <person name="Qin Q.L."/>
            <person name="Zhou B.C."/>
            <person name="Shi M."/>
            <person name="Huang Y."/>
            <person name="Zhang Y.Z."/>
        </authorList>
    </citation>
    <scope>NUCLEOTIDE SEQUENCE [LARGE SCALE GENOMIC DNA]</scope>
    <source>
        <strain evidence="4 5">SM1222</strain>
    </source>
</reference>
<keyword evidence="2 4" id="KW-0808">Transferase</keyword>
<dbReference type="Pfam" id="PF13649">
    <property type="entry name" value="Methyltransf_25"/>
    <property type="match status" value="1"/>
</dbReference>
<accession>A0A1Y0D840</accession>
<keyword evidence="5" id="KW-1185">Reference proteome</keyword>
<evidence type="ECO:0000256" key="2">
    <source>
        <dbReference type="ARBA" id="ARBA00022679"/>
    </source>
</evidence>
<dbReference type="Gene3D" id="2.20.130.10">
    <property type="entry name" value="CAC2371-like domains"/>
    <property type="match status" value="1"/>
</dbReference>
<dbReference type="CDD" id="cd02440">
    <property type="entry name" value="AdoMet_MTases"/>
    <property type="match status" value="1"/>
</dbReference>
<name>A0A1Y0D840_9GAMM</name>
<evidence type="ECO:0000256" key="1">
    <source>
        <dbReference type="ARBA" id="ARBA00022603"/>
    </source>
</evidence>
<dbReference type="Proteomes" id="UP000243937">
    <property type="component" value="Chromosome"/>
</dbReference>
<dbReference type="InterPro" id="IPR041698">
    <property type="entry name" value="Methyltransf_25"/>
</dbReference>
<evidence type="ECO:0000313" key="5">
    <source>
        <dbReference type="Proteomes" id="UP000243937"/>
    </source>
</evidence>
<proteinExistence type="predicted"/>
<dbReference type="Gene3D" id="3.40.50.150">
    <property type="entry name" value="Vaccinia Virus protein VP39"/>
    <property type="match status" value="1"/>
</dbReference>
<evidence type="ECO:0000259" key="3">
    <source>
        <dbReference type="Pfam" id="PF13649"/>
    </source>
</evidence>
<dbReference type="InterPro" id="IPR029063">
    <property type="entry name" value="SAM-dependent_MTases_sf"/>
</dbReference>
<evidence type="ECO:0000313" key="4">
    <source>
        <dbReference type="EMBL" id="ART83741.1"/>
    </source>
</evidence>
<organism evidence="4 5">
    <name type="scientific">Oceanisphaera profunda</name>
    <dbReference type="NCBI Taxonomy" id="1416627"/>
    <lineage>
        <taxon>Bacteria</taxon>
        <taxon>Pseudomonadati</taxon>
        <taxon>Pseudomonadota</taxon>
        <taxon>Gammaproteobacteria</taxon>
        <taxon>Aeromonadales</taxon>
        <taxon>Aeromonadaceae</taxon>
        <taxon>Oceanisphaera</taxon>
    </lineage>
</organism>
<sequence length="247" mass="27625">MSANALYTDLSGYYDLMCLDIDYQAQSSSIDRLQQIFGNGGNTHLDLACGTGPHVRHFIDLGYQSNGLDLNQPMLDIAQLRCPEAQFSLQNMSEFKIAEPVDLITCFLYSIHYNDGINKLKQCIASVHSALKSQGVFCFNVVDKHKIDNALFVSHTATQENSVFTFRSGWHYSGTGEQQSLQLSIGKTTGEEAQVWHDEHPMVAVSFDELTALLAPYFEVHIFEHDYEKIVPWGQSSGNAIFSCVKI</sequence>
<dbReference type="SUPFAM" id="SSF53335">
    <property type="entry name" value="S-adenosyl-L-methionine-dependent methyltransferases"/>
    <property type="match status" value="1"/>
</dbReference>
<gene>
    <name evidence="4" type="ORF">CBP31_14760</name>
</gene>
<protein>
    <submittedName>
        <fullName evidence="4">SAM-dependent methyltransferase</fullName>
    </submittedName>
</protein>
<dbReference type="AlphaFoldDB" id="A0A1Y0D840"/>
<dbReference type="PANTHER" id="PTHR43861">
    <property type="entry name" value="TRANS-ACONITATE 2-METHYLTRANSFERASE-RELATED"/>
    <property type="match status" value="1"/>
</dbReference>
<dbReference type="OrthoDB" id="5800887at2"/>
<dbReference type="GO" id="GO:0032259">
    <property type="term" value="P:methylation"/>
    <property type="evidence" value="ECO:0007669"/>
    <property type="project" value="UniProtKB-KW"/>
</dbReference>
<feature type="domain" description="Methyltransferase" evidence="3">
    <location>
        <begin position="45"/>
        <end position="135"/>
    </location>
</feature>
<dbReference type="RefSeq" id="WP_087038417.1">
    <property type="nucleotide sequence ID" value="NZ_CP021377.1"/>
</dbReference>
<dbReference type="PANTHER" id="PTHR43861:SF1">
    <property type="entry name" value="TRANS-ACONITATE 2-METHYLTRANSFERASE"/>
    <property type="match status" value="1"/>
</dbReference>
<dbReference type="EMBL" id="CP021377">
    <property type="protein sequence ID" value="ART83741.1"/>
    <property type="molecule type" value="Genomic_DNA"/>
</dbReference>
<dbReference type="GO" id="GO:0008168">
    <property type="term" value="F:methyltransferase activity"/>
    <property type="evidence" value="ECO:0007669"/>
    <property type="project" value="UniProtKB-KW"/>
</dbReference>
<dbReference type="KEGG" id="opf:CBP31_14760"/>
<keyword evidence="1 4" id="KW-0489">Methyltransferase</keyword>